<feature type="compositionally biased region" description="Low complexity" evidence="1">
    <location>
        <begin position="54"/>
        <end position="68"/>
    </location>
</feature>
<evidence type="ECO:0000313" key="4">
    <source>
        <dbReference type="Proteomes" id="UP000094444"/>
    </source>
</evidence>
<feature type="compositionally biased region" description="Low complexity" evidence="1">
    <location>
        <begin position="102"/>
        <end position="111"/>
    </location>
</feature>
<proteinExistence type="predicted"/>
<feature type="compositionally biased region" description="Gly residues" evidence="1">
    <location>
        <begin position="285"/>
        <end position="294"/>
    </location>
</feature>
<dbReference type="PANTHER" id="PTHR46370">
    <property type="entry name" value="GPALPP MOTIFS-CONTAINING PROTEIN 1"/>
    <property type="match status" value="1"/>
</dbReference>
<reference evidence="3" key="1">
    <citation type="submission" date="2017-09" db="EMBL/GenBank/DDBJ databases">
        <title>Polyketide synthases of a Diaporthe helianthi virulent isolate.</title>
        <authorList>
            <person name="Baroncelli R."/>
        </authorList>
    </citation>
    <scope>NUCLEOTIDE SEQUENCE [LARGE SCALE GENOMIC DNA]</scope>
    <source>
        <strain evidence="3">7/96</strain>
    </source>
</reference>
<dbReference type="OrthoDB" id="73491at2759"/>
<keyword evidence="4" id="KW-1185">Reference proteome</keyword>
<comment type="caution">
    <text evidence="3">The sequence shown here is derived from an EMBL/GenBank/DDBJ whole genome shotgun (WGS) entry which is preliminary data.</text>
</comment>
<accession>A0A2P5ID92</accession>
<feature type="region of interest" description="Disordered" evidence="1">
    <location>
        <begin position="1"/>
        <end position="364"/>
    </location>
</feature>
<dbReference type="InParanoid" id="A0A2P5ID92"/>
<evidence type="ECO:0000313" key="3">
    <source>
        <dbReference type="EMBL" id="POS80471.1"/>
    </source>
</evidence>
<dbReference type="InterPro" id="IPR046331">
    <property type="entry name" value="GPAM1-like"/>
</dbReference>
<dbReference type="PANTHER" id="PTHR46370:SF1">
    <property type="entry name" value="GPALPP MOTIFS-CONTAINING PROTEIN 1"/>
    <property type="match status" value="1"/>
</dbReference>
<sequence length="389" mass="40419">MSSIGPQLPPHLTKRKRSPEDESPDSPSSKTSKPNNENEIALDDDESDSDDGYGPSAPKPTAKATAGPQHRPSIGPSLPPTAAADSDSQDVDDTRAAPPTAQQQQQQQQQQPRRIMGPAPPPADLSERPTTAPAPSSDSDSDSEDDYGPALPSTTHPRSLIGSSASAQPTPTPAAPGKPARDDWMLAPPEPTGYQERDPTKIKARKFASGAGATSRPSGGGGFSSIWTETPEQKAKRLADAVLGRGGGGGAADEQRQRQTQSQSQQTARASSSGKGGKKSAAASAGGGSSGGAVEGQQDKIRAFTEQTRGKSLVEQHQAAKKAGGSASGSSSSKKGGGKDDEEEDDPSKRAFDREKDMGLGMKITASQRKELLNRASDFGGRFQKGNYL</sequence>
<feature type="compositionally biased region" description="Low complexity" evidence="1">
    <location>
        <begin position="25"/>
        <end position="39"/>
    </location>
</feature>
<feature type="compositionally biased region" description="Low complexity" evidence="1">
    <location>
        <begin position="321"/>
        <end position="334"/>
    </location>
</feature>
<protein>
    <recommendedName>
        <fullName evidence="2">DUF3752 domain-containing protein</fullName>
    </recommendedName>
</protein>
<feature type="compositionally biased region" description="Low complexity" evidence="1">
    <location>
        <begin position="258"/>
        <end position="284"/>
    </location>
</feature>
<organism evidence="3 4">
    <name type="scientific">Diaporthe helianthi</name>
    <dbReference type="NCBI Taxonomy" id="158607"/>
    <lineage>
        <taxon>Eukaryota</taxon>
        <taxon>Fungi</taxon>
        <taxon>Dikarya</taxon>
        <taxon>Ascomycota</taxon>
        <taxon>Pezizomycotina</taxon>
        <taxon>Sordariomycetes</taxon>
        <taxon>Sordariomycetidae</taxon>
        <taxon>Diaporthales</taxon>
        <taxon>Diaporthaceae</taxon>
        <taxon>Diaporthe</taxon>
    </lineage>
</organism>
<feature type="domain" description="DUF3752" evidence="2">
    <location>
        <begin position="261"/>
        <end position="384"/>
    </location>
</feature>
<evidence type="ECO:0000256" key="1">
    <source>
        <dbReference type="SAM" id="MobiDB-lite"/>
    </source>
</evidence>
<feature type="compositionally biased region" description="Acidic residues" evidence="1">
    <location>
        <begin position="40"/>
        <end position="51"/>
    </location>
</feature>
<dbReference type="Proteomes" id="UP000094444">
    <property type="component" value="Unassembled WGS sequence"/>
</dbReference>
<dbReference type="Pfam" id="PF12572">
    <property type="entry name" value="DUF3752"/>
    <property type="match status" value="1"/>
</dbReference>
<gene>
    <name evidence="3" type="ORF">DHEL01_v201141</name>
</gene>
<dbReference type="EMBL" id="MAVT02000049">
    <property type="protein sequence ID" value="POS80471.1"/>
    <property type="molecule type" value="Genomic_DNA"/>
</dbReference>
<evidence type="ECO:0000259" key="2">
    <source>
        <dbReference type="Pfam" id="PF12572"/>
    </source>
</evidence>
<dbReference type="AlphaFoldDB" id="A0A2P5ID92"/>
<feature type="compositionally biased region" description="Basic and acidic residues" evidence="1">
    <location>
        <begin position="347"/>
        <end position="358"/>
    </location>
</feature>
<name>A0A2P5ID92_DIAHE</name>
<feature type="compositionally biased region" description="Basic and acidic residues" evidence="1">
    <location>
        <begin position="297"/>
        <end position="314"/>
    </location>
</feature>
<dbReference type="InterPro" id="IPR022226">
    <property type="entry name" value="DUF3752"/>
</dbReference>